<feature type="region of interest" description="Disordered" evidence="1">
    <location>
        <begin position="14"/>
        <end position="33"/>
    </location>
</feature>
<proteinExistence type="predicted"/>
<gene>
    <name evidence="2" type="ORF">B1B_18726</name>
</gene>
<reference evidence="2" key="1">
    <citation type="submission" date="2013-08" db="EMBL/GenBank/DDBJ databases">
        <authorList>
            <person name="Mendez C."/>
            <person name="Richter M."/>
            <person name="Ferrer M."/>
            <person name="Sanchez J."/>
        </authorList>
    </citation>
    <scope>NUCLEOTIDE SEQUENCE</scope>
</reference>
<organism evidence="2">
    <name type="scientific">mine drainage metagenome</name>
    <dbReference type="NCBI Taxonomy" id="410659"/>
    <lineage>
        <taxon>unclassified sequences</taxon>
        <taxon>metagenomes</taxon>
        <taxon>ecological metagenomes</taxon>
    </lineage>
</organism>
<name>T0ZLC8_9ZZZZ</name>
<accession>T0ZLC8</accession>
<comment type="caution">
    <text evidence="2">The sequence shown here is derived from an EMBL/GenBank/DDBJ whole genome shotgun (WGS) entry which is preliminary data.</text>
</comment>
<protein>
    <submittedName>
        <fullName evidence="2">Uncharacterized protein</fullName>
    </submittedName>
</protein>
<sequence length="154" mass="16789">MGDVVQEMSILPLAPDAPRVGSPGVGPEPPAFPHEPRPFTLAATLDRPADFDAVFRVVRGAVHYVLGQERPGLGLALSNLPPAVGAYWQVAGNVIVMNEGLVRAMREHTTSTREFNSFVYVILAHEYLHSIGYIDERSVRQVTARVTRTAFGPD</sequence>
<reference evidence="2" key="2">
    <citation type="journal article" date="2014" name="ISME J.">
        <title>Microbial stratification in low pH oxic and suboxic macroscopic growths along an acid mine drainage.</title>
        <authorList>
            <person name="Mendez-Garcia C."/>
            <person name="Mesa V."/>
            <person name="Sprenger R.R."/>
            <person name="Richter M."/>
            <person name="Diez M.S."/>
            <person name="Solano J."/>
            <person name="Bargiela R."/>
            <person name="Golyshina O.V."/>
            <person name="Manteca A."/>
            <person name="Ramos J.L."/>
            <person name="Gallego J.R."/>
            <person name="Llorente I."/>
            <person name="Martins Dos Santos V.A."/>
            <person name="Jensen O.N."/>
            <person name="Pelaez A.I."/>
            <person name="Sanchez J."/>
            <person name="Ferrer M."/>
        </authorList>
    </citation>
    <scope>NUCLEOTIDE SEQUENCE</scope>
</reference>
<dbReference type="EMBL" id="AUZY01012552">
    <property type="protein sequence ID" value="EQD29529.1"/>
    <property type="molecule type" value="Genomic_DNA"/>
</dbReference>
<feature type="non-terminal residue" evidence="2">
    <location>
        <position position="154"/>
    </location>
</feature>
<evidence type="ECO:0000313" key="2">
    <source>
        <dbReference type="EMBL" id="EQD29529.1"/>
    </source>
</evidence>
<dbReference type="AlphaFoldDB" id="T0ZLC8"/>
<evidence type="ECO:0000256" key="1">
    <source>
        <dbReference type="SAM" id="MobiDB-lite"/>
    </source>
</evidence>